<organism evidence="2 3">
    <name type="scientific">Arcanobacterium phocisimile</name>
    <dbReference type="NCBI Taxonomy" id="1302235"/>
    <lineage>
        <taxon>Bacteria</taxon>
        <taxon>Bacillati</taxon>
        <taxon>Actinomycetota</taxon>
        <taxon>Actinomycetes</taxon>
        <taxon>Actinomycetales</taxon>
        <taxon>Actinomycetaceae</taxon>
        <taxon>Arcanobacterium</taxon>
    </lineage>
</organism>
<dbReference type="EMBL" id="CP070228">
    <property type="protein sequence ID" value="QRV02400.1"/>
    <property type="molecule type" value="Genomic_DNA"/>
</dbReference>
<reference evidence="2 3" key="1">
    <citation type="submission" date="2021-02" db="EMBL/GenBank/DDBJ databases">
        <title>Complete Genome Sequence of Arcanobacterium phocisimile strain DSM 26142T from a harbour seal.</title>
        <authorList>
            <person name="Borowiak M."/>
            <person name="Alssahen M."/>
            <person name="Malorny B."/>
            <person name="Laemmler C."/>
            <person name="Siebert U."/>
            <person name="Ploetz M."/>
            <person name="Abdulmawjood A."/>
        </authorList>
    </citation>
    <scope>NUCLEOTIDE SEQUENCE [LARGE SCALE GENOMIC DNA]</scope>
    <source>
        <strain evidence="2 3">DSM 26142</strain>
    </source>
</reference>
<dbReference type="Proteomes" id="UP000602653">
    <property type="component" value="Chromosome"/>
</dbReference>
<dbReference type="Gene3D" id="2.40.128.20">
    <property type="match status" value="1"/>
</dbReference>
<feature type="domain" description="THAP4-like heme-binding" evidence="1">
    <location>
        <begin position="14"/>
        <end position="188"/>
    </location>
</feature>
<accession>A0ABX7II33</accession>
<evidence type="ECO:0000259" key="1">
    <source>
        <dbReference type="Pfam" id="PF08768"/>
    </source>
</evidence>
<evidence type="ECO:0000313" key="2">
    <source>
        <dbReference type="EMBL" id="QRV02400.1"/>
    </source>
</evidence>
<name>A0ABX7II33_9ACTO</name>
<gene>
    <name evidence="2" type="ORF">JTE88_01170</name>
</gene>
<dbReference type="SUPFAM" id="SSF50814">
    <property type="entry name" value="Lipocalins"/>
    <property type="match status" value="1"/>
</dbReference>
<keyword evidence="3" id="KW-1185">Reference proteome</keyword>
<proteinExistence type="predicted"/>
<dbReference type="InterPro" id="IPR012674">
    <property type="entry name" value="Calycin"/>
</dbReference>
<dbReference type="Pfam" id="PF08768">
    <property type="entry name" value="THAP4_heme-bd"/>
    <property type="match status" value="1"/>
</dbReference>
<dbReference type="InterPro" id="IPR014878">
    <property type="entry name" value="THAP4-like_heme-bd"/>
</dbReference>
<evidence type="ECO:0000313" key="3">
    <source>
        <dbReference type="Proteomes" id="UP000602653"/>
    </source>
</evidence>
<dbReference type="RefSeq" id="WP_204424834.1">
    <property type="nucleotide sequence ID" value="NZ_CP070228.1"/>
</dbReference>
<protein>
    <submittedName>
        <fullName evidence="2">FABP family protein</fullName>
    </submittedName>
</protein>
<sequence>MAIRLPENLVPENTPLAWMIDSWVGGGILEYENVEPAAYIHEMCFDASDGGPYLKVTSKVWLAKEPAGVVDKEAPGQVTYDQLTKDELWMQHTGYIRVNPESNQREDGSYEIESMLTSPVGVAHAWVGLINGPRLQMITDSVMRSGSGAMIEAAKIMAGSVASDLFYALDMAAFGADMRSYMAGRLSRTFDASVDPAADEQDAQ</sequence>